<feature type="region of interest" description="Disordered" evidence="1">
    <location>
        <begin position="42"/>
        <end position="72"/>
    </location>
</feature>
<proteinExistence type="predicted"/>
<protein>
    <submittedName>
        <fullName evidence="2">Uncharacterized protein</fullName>
    </submittedName>
</protein>
<gene>
    <name evidence="2" type="ORF">M422DRAFT_265780</name>
</gene>
<sequence length="114" mass="12633">MPRDSIGSIDASFMSADNSMQAYGQEFAKPLMFLQATTMTKPTTTMGHSNTRLLSSVDESGPVHKKARGVKTESNVSLNKQYLIELMNNSLNVQCSEPENPNVRERLGGIRRIE</sequence>
<organism evidence="2 3">
    <name type="scientific">Sphaerobolus stellatus (strain SS14)</name>
    <dbReference type="NCBI Taxonomy" id="990650"/>
    <lineage>
        <taxon>Eukaryota</taxon>
        <taxon>Fungi</taxon>
        <taxon>Dikarya</taxon>
        <taxon>Basidiomycota</taxon>
        <taxon>Agaricomycotina</taxon>
        <taxon>Agaricomycetes</taxon>
        <taxon>Phallomycetidae</taxon>
        <taxon>Geastrales</taxon>
        <taxon>Sphaerobolaceae</taxon>
        <taxon>Sphaerobolus</taxon>
    </lineage>
</organism>
<evidence type="ECO:0000313" key="3">
    <source>
        <dbReference type="Proteomes" id="UP000054279"/>
    </source>
</evidence>
<dbReference type="EMBL" id="KN837227">
    <property type="protein sequence ID" value="KIJ32450.1"/>
    <property type="molecule type" value="Genomic_DNA"/>
</dbReference>
<reference evidence="2 3" key="1">
    <citation type="submission" date="2014-06" db="EMBL/GenBank/DDBJ databases">
        <title>Evolutionary Origins and Diversification of the Mycorrhizal Mutualists.</title>
        <authorList>
            <consortium name="DOE Joint Genome Institute"/>
            <consortium name="Mycorrhizal Genomics Consortium"/>
            <person name="Kohler A."/>
            <person name="Kuo A."/>
            <person name="Nagy L.G."/>
            <person name="Floudas D."/>
            <person name="Copeland A."/>
            <person name="Barry K.W."/>
            <person name="Cichocki N."/>
            <person name="Veneault-Fourrey C."/>
            <person name="LaButti K."/>
            <person name="Lindquist E.A."/>
            <person name="Lipzen A."/>
            <person name="Lundell T."/>
            <person name="Morin E."/>
            <person name="Murat C."/>
            <person name="Riley R."/>
            <person name="Ohm R."/>
            <person name="Sun H."/>
            <person name="Tunlid A."/>
            <person name="Henrissat B."/>
            <person name="Grigoriev I.V."/>
            <person name="Hibbett D.S."/>
            <person name="Martin F."/>
        </authorList>
    </citation>
    <scope>NUCLEOTIDE SEQUENCE [LARGE SCALE GENOMIC DNA]</scope>
    <source>
        <strain evidence="2 3">SS14</strain>
    </source>
</reference>
<name>A0A0C9V4S0_SPHS4</name>
<dbReference type="Proteomes" id="UP000054279">
    <property type="component" value="Unassembled WGS sequence"/>
</dbReference>
<evidence type="ECO:0000256" key="1">
    <source>
        <dbReference type="SAM" id="MobiDB-lite"/>
    </source>
</evidence>
<dbReference type="AlphaFoldDB" id="A0A0C9V4S0"/>
<feature type="compositionally biased region" description="Polar residues" evidence="1">
    <location>
        <begin position="47"/>
        <end position="58"/>
    </location>
</feature>
<accession>A0A0C9V4S0</accession>
<dbReference type="HOGENOM" id="CLU_2122626_0_0_1"/>
<evidence type="ECO:0000313" key="2">
    <source>
        <dbReference type="EMBL" id="KIJ32450.1"/>
    </source>
</evidence>
<keyword evidence="3" id="KW-1185">Reference proteome</keyword>